<keyword evidence="5 6" id="KW-0443">Lipid metabolism</keyword>
<dbReference type="CDD" id="cd15898">
    <property type="entry name" value="EFh_PI-PLC"/>
    <property type="match status" value="1"/>
</dbReference>
<accession>A0A5J4YSG6</accession>
<feature type="domain" description="EF-hand" evidence="9">
    <location>
        <begin position="144"/>
        <end position="179"/>
    </location>
</feature>
<organism evidence="10 11">
    <name type="scientific">Porphyridium purpureum</name>
    <name type="common">Red alga</name>
    <name type="synonym">Porphyridium cruentum</name>
    <dbReference type="NCBI Taxonomy" id="35688"/>
    <lineage>
        <taxon>Eukaryota</taxon>
        <taxon>Rhodophyta</taxon>
        <taxon>Bangiophyceae</taxon>
        <taxon>Porphyridiales</taxon>
        <taxon>Porphyridiaceae</taxon>
        <taxon>Porphyridium</taxon>
    </lineage>
</organism>
<dbReference type="SUPFAM" id="SSF49562">
    <property type="entry name" value="C2 domain (Calcium/lipid-binding domain, CaLB)"/>
    <property type="match status" value="1"/>
</dbReference>
<dbReference type="GO" id="GO:0051209">
    <property type="term" value="P:release of sequestered calcium ion into cytosol"/>
    <property type="evidence" value="ECO:0007669"/>
    <property type="project" value="TreeGrafter"/>
</dbReference>
<dbReference type="PROSITE" id="PS50008">
    <property type="entry name" value="PIPLC_Y_DOMAIN"/>
    <property type="match status" value="1"/>
</dbReference>
<gene>
    <name evidence="10" type="ORF">FVE85_4890</name>
</gene>
<dbReference type="Gene3D" id="2.60.40.150">
    <property type="entry name" value="C2 domain"/>
    <property type="match status" value="1"/>
</dbReference>
<dbReference type="Pfam" id="PF00388">
    <property type="entry name" value="PI-PLC-X"/>
    <property type="match status" value="1"/>
</dbReference>
<feature type="compositionally biased region" description="Basic and acidic residues" evidence="7">
    <location>
        <begin position="1"/>
        <end position="12"/>
    </location>
</feature>
<dbReference type="PANTHER" id="PTHR10336:SF36">
    <property type="entry name" value="1-PHOSPHATIDYLINOSITOL 4,5-BISPHOSPHATE PHOSPHODIESTERASE BETA-4"/>
    <property type="match status" value="1"/>
</dbReference>
<keyword evidence="11" id="KW-1185">Reference proteome</keyword>
<dbReference type="InterPro" id="IPR002048">
    <property type="entry name" value="EF_hand_dom"/>
</dbReference>
<evidence type="ECO:0000313" key="11">
    <source>
        <dbReference type="Proteomes" id="UP000324585"/>
    </source>
</evidence>
<dbReference type="Pfam" id="PF00387">
    <property type="entry name" value="PI-PLC-Y"/>
    <property type="match status" value="1"/>
</dbReference>
<dbReference type="InterPro" id="IPR001192">
    <property type="entry name" value="PI-PLC_fam"/>
</dbReference>
<dbReference type="InterPro" id="IPR035892">
    <property type="entry name" value="C2_domain_sf"/>
</dbReference>
<dbReference type="PROSITE" id="PS50007">
    <property type="entry name" value="PIPLC_X_DOMAIN"/>
    <property type="match status" value="1"/>
</dbReference>
<dbReference type="InterPro" id="IPR001711">
    <property type="entry name" value="PLipase_C_Pinositol-sp_Y"/>
</dbReference>
<dbReference type="SMART" id="SM00054">
    <property type="entry name" value="EFh"/>
    <property type="match status" value="2"/>
</dbReference>
<dbReference type="Proteomes" id="UP000324585">
    <property type="component" value="Unassembled WGS sequence"/>
</dbReference>
<name>A0A5J4YSG6_PORPP</name>
<dbReference type="OrthoDB" id="269822at2759"/>
<dbReference type="SUPFAM" id="SSF47473">
    <property type="entry name" value="EF-hand"/>
    <property type="match status" value="1"/>
</dbReference>
<dbReference type="GO" id="GO:0048015">
    <property type="term" value="P:phosphatidylinositol-mediated signaling"/>
    <property type="evidence" value="ECO:0007669"/>
    <property type="project" value="TreeGrafter"/>
</dbReference>
<dbReference type="SMART" id="SM00148">
    <property type="entry name" value="PLCXc"/>
    <property type="match status" value="1"/>
</dbReference>
<evidence type="ECO:0000259" key="8">
    <source>
        <dbReference type="PROSITE" id="PS50008"/>
    </source>
</evidence>
<dbReference type="GO" id="GO:0005509">
    <property type="term" value="F:calcium ion binding"/>
    <property type="evidence" value="ECO:0007669"/>
    <property type="project" value="InterPro"/>
</dbReference>
<dbReference type="InterPro" id="IPR018247">
    <property type="entry name" value="EF_Hand_1_Ca_BS"/>
</dbReference>
<dbReference type="Gene3D" id="3.20.20.190">
    <property type="entry name" value="Phosphatidylinositol (PI) phosphodiesterase"/>
    <property type="match status" value="1"/>
</dbReference>
<feature type="region of interest" description="Disordered" evidence="7">
    <location>
        <begin position="1"/>
        <end position="22"/>
    </location>
</feature>
<dbReference type="PROSITE" id="PS00018">
    <property type="entry name" value="EF_HAND_1"/>
    <property type="match status" value="2"/>
</dbReference>
<proteinExistence type="predicted"/>
<dbReference type="InterPro" id="IPR011992">
    <property type="entry name" value="EF-hand-dom_pair"/>
</dbReference>
<evidence type="ECO:0000256" key="3">
    <source>
        <dbReference type="ARBA" id="ARBA00022837"/>
    </source>
</evidence>
<dbReference type="Pfam" id="PF13499">
    <property type="entry name" value="EF-hand_7"/>
    <property type="match status" value="1"/>
</dbReference>
<evidence type="ECO:0000256" key="1">
    <source>
        <dbReference type="ARBA" id="ARBA00012368"/>
    </source>
</evidence>
<dbReference type="PANTHER" id="PTHR10336">
    <property type="entry name" value="PHOSPHOINOSITIDE-SPECIFIC PHOSPHOLIPASE C FAMILY PROTEIN"/>
    <property type="match status" value="1"/>
</dbReference>
<keyword evidence="2 6" id="KW-0378">Hydrolase</keyword>
<evidence type="ECO:0000256" key="7">
    <source>
        <dbReference type="SAM" id="MobiDB-lite"/>
    </source>
</evidence>
<dbReference type="PRINTS" id="PR00390">
    <property type="entry name" value="PHPHLIPASEC"/>
</dbReference>
<dbReference type="GO" id="GO:0016042">
    <property type="term" value="P:lipid catabolic process"/>
    <property type="evidence" value="ECO:0007669"/>
    <property type="project" value="UniProtKB-KW"/>
</dbReference>
<evidence type="ECO:0000256" key="6">
    <source>
        <dbReference type="RuleBase" id="RU361133"/>
    </source>
</evidence>
<keyword evidence="3" id="KW-0106">Calcium</keyword>
<keyword evidence="4 6" id="KW-0442">Lipid degradation</keyword>
<comment type="caution">
    <text evidence="10">The sequence shown here is derived from an EMBL/GenBank/DDBJ whole genome shotgun (WGS) entry which is preliminary data.</text>
</comment>
<sequence>MSQECNEREKAAGKGAFKAGERMEQSFPDEELRALKAGANAVKTGSWSATLHVKMHAKDPSRLIRVTDDAQGLTWRSMKKGGNKTLPLEKVRRVHLDKDKKSVKLDVSGYKSYAFEFANASDLVYGERLQRYVGFLQQQARSRNADHELRNLWEKADKNHDNALQEDEFVDFLRLELHIDLKQSFTARKLMEFHDENKDGVIDYNEFQRMLKHLQNPPAVIMEIFLQYGGFDGILSESDLAEFLVSEQKVPTEAAAMSMARHIISKLGNSTHPMHFHLHGSTNGLTVLQFMQYLFSEEHNSAQENITAKAPYHDMTQSLSKYYINSSHNTYLSGNQLTGDADLKMYGRAVELGARCVELDVWDGKLGDPIITHGHTLTSEISLASAVQEINAWAFRFTDTPFILSIENHCSPPQQKKMAEAMVTTFGERIAVHPGGASAPMKELPSPAELKGKVLIKSKIKPESPDEFKQIVYFVGAKFKDWPTSLALNAYEMHSFSETAVEEFLVNAMVDKKQMSLVEYNKYHLSRIYPKGTRVASDNYDPVLPWNHACQVVALNFQTMNSSLASNLAMFSLNSGCGYVLQPDRFSSASSKPPPPKLRVAVTVVLAMQVPNLVEPKHGVSSYVVVRKFDGSEDELKKDEYRTRSVRDNDFDPVYTETQKVSKKKLGSGTFLTSPFEIIIENRDTACIQLWIMNDTKGRDYRLAVGLVATRELRPGYRWVTLHDHAGRSLPSYRGILCKFEFL</sequence>
<dbReference type="Gene3D" id="1.10.238.10">
    <property type="entry name" value="EF-hand"/>
    <property type="match status" value="2"/>
</dbReference>
<dbReference type="GO" id="GO:0004435">
    <property type="term" value="F:phosphatidylinositol-4,5-bisphosphate phospholipase C activity"/>
    <property type="evidence" value="ECO:0007669"/>
    <property type="project" value="UniProtKB-EC"/>
</dbReference>
<dbReference type="SMART" id="SM00149">
    <property type="entry name" value="PLCYc"/>
    <property type="match status" value="1"/>
</dbReference>
<comment type="catalytic activity">
    <reaction evidence="6">
        <text>a 1,2-diacyl-sn-glycero-3-phospho-(1D-myo-inositol-4,5-bisphosphate) + H2O = 1D-myo-inositol 1,4,5-trisphosphate + a 1,2-diacyl-sn-glycerol + H(+)</text>
        <dbReference type="Rhea" id="RHEA:33179"/>
        <dbReference type="ChEBI" id="CHEBI:15377"/>
        <dbReference type="ChEBI" id="CHEBI:15378"/>
        <dbReference type="ChEBI" id="CHEBI:17815"/>
        <dbReference type="ChEBI" id="CHEBI:58456"/>
        <dbReference type="ChEBI" id="CHEBI:203600"/>
        <dbReference type="EC" id="3.1.4.11"/>
    </reaction>
</comment>
<feature type="domain" description="EF-hand" evidence="9">
    <location>
        <begin position="182"/>
        <end position="217"/>
    </location>
</feature>
<dbReference type="OMA" id="SIDTHAF"/>
<evidence type="ECO:0000256" key="5">
    <source>
        <dbReference type="ARBA" id="ARBA00023098"/>
    </source>
</evidence>
<dbReference type="SUPFAM" id="SSF51695">
    <property type="entry name" value="PLC-like phosphodiesterases"/>
    <property type="match status" value="1"/>
</dbReference>
<evidence type="ECO:0000313" key="10">
    <source>
        <dbReference type="EMBL" id="KAA8493753.1"/>
    </source>
</evidence>
<evidence type="ECO:0000256" key="4">
    <source>
        <dbReference type="ARBA" id="ARBA00022963"/>
    </source>
</evidence>
<evidence type="ECO:0000259" key="9">
    <source>
        <dbReference type="PROSITE" id="PS50222"/>
    </source>
</evidence>
<dbReference type="AlphaFoldDB" id="A0A5J4YSG6"/>
<reference evidence="11" key="1">
    <citation type="journal article" date="2019" name="Nat. Commun.">
        <title>Expansion of phycobilisome linker gene families in mesophilic red algae.</title>
        <authorList>
            <person name="Lee J."/>
            <person name="Kim D."/>
            <person name="Bhattacharya D."/>
            <person name="Yoon H.S."/>
        </authorList>
    </citation>
    <scope>NUCLEOTIDE SEQUENCE [LARGE SCALE GENOMIC DNA]</scope>
    <source>
        <strain evidence="11">CCMP 1328</strain>
    </source>
</reference>
<dbReference type="InterPro" id="IPR000909">
    <property type="entry name" value="PLipase_C_PInositol-sp_X_dom"/>
</dbReference>
<evidence type="ECO:0000256" key="2">
    <source>
        <dbReference type="ARBA" id="ARBA00022801"/>
    </source>
</evidence>
<protein>
    <recommendedName>
        <fullName evidence="1 6">Phosphoinositide phospholipase C</fullName>
        <ecNumber evidence="1 6">3.1.4.11</ecNumber>
    </recommendedName>
</protein>
<dbReference type="EMBL" id="VRMN01000006">
    <property type="protein sequence ID" value="KAA8493753.1"/>
    <property type="molecule type" value="Genomic_DNA"/>
</dbReference>
<dbReference type="InterPro" id="IPR017946">
    <property type="entry name" value="PLC-like_Pdiesterase_TIM-brl"/>
</dbReference>
<feature type="domain" description="PI-PLC Y-box" evidence="8">
    <location>
        <begin position="471"/>
        <end position="584"/>
    </location>
</feature>
<dbReference type="PROSITE" id="PS50222">
    <property type="entry name" value="EF_HAND_2"/>
    <property type="match status" value="2"/>
</dbReference>
<dbReference type="CDD" id="cd08558">
    <property type="entry name" value="PI-PLCc_eukaryota"/>
    <property type="match status" value="1"/>
</dbReference>
<dbReference type="EC" id="3.1.4.11" evidence="1 6"/>